<comment type="catalytic activity">
    <reaction evidence="11">
        <text>a 2-methoxy-6-(all-trans-polyprenyl)phenol + 2 reduced [2Fe-2S]-[ferredoxin] + O2 + 2 H(+) = a 2-methoxy-6-(all-trans-polyprenyl)benzene-1,4-diol + 2 oxidized [2Fe-2S]-[ferredoxin] + H2O</text>
        <dbReference type="Rhea" id="RHEA:81183"/>
        <dbReference type="Rhea" id="RHEA-COMP:9551"/>
        <dbReference type="Rhea" id="RHEA-COMP:10000"/>
        <dbReference type="Rhea" id="RHEA-COMP:10001"/>
        <dbReference type="Rhea" id="RHEA-COMP:10858"/>
        <dbReference type="ChEBI" id="CHEBI:15377"/>
        <dbReference type="ChEBI" id="CHEBI:15378"/>
        <dbReference type="ChEBI" id="CHEBI:15379"/>
        <dbReference type="ChEBI" id="CHEBI:33737"/>
        <dbReference type="ChEBI" id="CHEBI:33738"/>
        <dbReference type="ChEBI" id="CHEBI:62731"/>
        <dbReference type="ChEBI" id="CHEBI:84166"/>
        <dbReference type="EC" id="1.14.15.46"/>
    </reaction>
</comment>
<name>A0A151ZF74_TIELA</name>
<comment type="cofactor">
    <cofactor evidence="1 11">
        <name>FAD</name>
        <dbReference type="ChEBI" id="CHEBI:57692"/>
    </cofactor>
</comment>
<dbReference type="OMA" id="VKQMQVW"/>
<comment type="caution">
    <text evidence="13">The sequence shown here is derived from an EMBL/GenBank/DDBJ whole genome shotgun (WGS) entry which is preliminary data.</text>
</comment>
<dbReference type="InterPro" id="IPR051205">
    <property type="entry name" value="UbiH/COQ6_monooxygenase"/>
</dbReference>
<evidence type="ECO:0000313" key="14">
    <source>
        <dbReference type="Proteomes" id="UP000076078"/>
    </source>
</evidence>
<dbReference type="GO" id="GO:0071949">
    <property type="term" value="F:FAD binding"/>
    <property type="evidence" value="ECO:0007669"/>
    <property type="project" value="InterPro"/>
</dbReference>
<organism evidence="13 14">
    <name type="scientific">Tieghemostelium lacteum</name>
    <name type="common">Slime mold</name>
    <name type="synonym">Dictyostelium lacteum</name>
    <dbReference type="NCBI Taxonomy" id="361077"/>
    <lineage>
        <taxon>Eukaryota</taxon>
        <taxon>Amoebozoa</taxon>
        <taxon>Evosea</taxon>
        <taxon>Eumycetozoa</taxon>
        <taxon>Dictyostelia</taxon>
        <taxon>Dictyosteliales</taxon>
        <taxon>Raperosteliaceae</taxon>
        <taxon>Tieghemostelium</taxon>
    </lineage>
</organism>
<dbReference type="EC" id="1.14.15.46" evidence="11"/>
<evidence type="ECO:0000259" key="12">
    <source>
        <dbReference type="Pfam" id="PF01494"/>
    </source>
</evidence>
<feature type="domain" description="FAD-binding" evidence="12">
    <location>
        <begin position="338"/>
        <end position="408"/>
    </location>
</feature>
<dbReference type="PANTHER" id="PTHR43876:SF7">
    <property type="entry name" value="UBIQUINONE BIOSYNTHESIS MONOOXYGENASE COQ6, MITOCHONDRIAL"/>
    <property type="match status" value="1"/>
</dbReference>
<proteinExistence type="inferred from homology"/>
<feature type="domain" description="FAD-binding" evidence="12">
    <location>
        <begin position="32"/>
        <end position="229"/>
    </location>
</feature>
<dbReference type="SUPFAM" id="SSF51905">
    <property type="entry name" value="FAD/NAD(P)-binding domain"/>
    <property type="match status" value="1"/>
</dbReference>
<dbReference type="UniPathway" id="UPA00232"/>
<dbReference type="OrthoDB" id="683240at2759"/>
<gene>
    <name evidence="11" type="primary">coq6</name>
    <name evidence="13" type="ORF">DLAC_06515</name>
</gene>
<dbReference type="NCBIfam" id="TIGR01988">
    <property type="entry name" value="Ubi-OHases"/>
    <property type="match status" value="1"/>
</dbReference>
<dbReference type="GO" id="GO:0120538">
    <property type="term" value="F:2-methoxy-6-polyprenolphenol 4-hydroxylase activity"/>
    <property type="evidence" value="ECO:0007669"/>
    <property type="project" value="UniProtKB-EC"/>
</dbReference>
<reference evidence="13 14" key="1">
    <citation type="submission" date="2015-12" db="EMBL/GenBank/DDBJ databases">
        <title>Dictyostelia acquired genes for synthesis and detection of signals that induce cell-type specialization by lateral gene transfer from prokaryotes.</title>
        <authorList>
            <person name="Gloeckner G."/>
            <person name="Schaap P."/>
        </authorList>
    </citation>
    <scope>NUCLEOTIDE SEQUENCE [LARGE SCALE GENOMIC DNA]</scope>
    <source>
        <strain evidence="13 14">TK</strain>
    </source>
</reference>
<comment type="similarity">
    <text evidence="2 11">Belongs to the UbiH/COQ6 family.</text>
</comment>
<dbReference type="Proteomes" id="UP000076078">
    <property type="component" value="Unassembled WGS sequence"/>
</dbReference>
<evidence type="ECO:0000256" key="3">
    <source>
        <dbReference type="ARBA" id="ARBA00022630"/>
    </source>
</evidence>
<dbReference type="PROSITE" id="PS01304">
    <property type="entry name" value="UBIH"/>
    <property type="match status" value="1"/>
</dbReference>
<dbReference type="GO" id="GO:0016712">
    <property type="term" value="F:oxidoreductase activity, acting on paired donors, with incorporation or reduction of molecular oxygen, reduced flavin or flavoprotein as one donor, and incorporation of one atom of oxygen"/>
    <property type="evidence" value="ECO:0007669"/>
    <property type="project" value="UniProtKB-UniRule"/>
</dbReference>
<evidence type="ECO:0000256" key="4">
    <source>
        <dbReference type="ARBA" id="ARBA00022688"/>
    </source>
</evidence>
<evidence type="ECO:0000313" key="13">
    <source>
        <dbReference type="EMBL" id="KYQ92524.1"/>
    </source>
</evidence>
<evidence type="ECO:0000256" key="7">
    <source>
        <dbReference type="ARBA" id="ARBA00023002"/>
    </source>
</evidence>
<evidence type="ECO:0000256" key="8">
    <source>
        <dbReference type="ARBA" id="ARBA00023033"/>
    </source>
</evidence>
<evidence type="ECO:0000256" key="11">
    <source>
        <dbReference type="HAMAP-Rule" id="MF_03193"/>
    </source>
</evidence>
<comment type="subunit">
    <text evidence="11">Component of a multi-subunit COQ enzyme complex.</text>
</comment>
<dbReference type="STRING" id="361077.A0A151ZF74"/>
<comment type="subcellular location">
    <subcellularLocation>
        <location evidence="11">Mitochondrion inner membrane</location>
        <topology evidence="11">Peripheral membrane protein</topology>
        <orientation evidence="11">Matrix side</orientation>
    </subcellularLocation>
</comment>
<keyword evidence="7 11" id="KW-0560">Oxidoreductase</keyword>
<keyword evidence="3 11" id="KW-0285">Flavoprotein</keyword>
<dbReference type="FunCoup" id="A0A151ZF74">
    <property type="interactions" value="559"/>
</dbReference>
<dbReference type="Pfam" id="PF01494">
    <property type="entry name" value="FAD_binding_3"/>
    <property type="match status" value="2"/>
</dbReference>
<keyword evidence="6 11" id="KW-0274">FAD</keyword>
<evidence type="ECO:0000256" key="2">
    <source>
        <dbReference type="ARBA" id="ARBA00005349"/>
    </source>
</evidence>
<comment type="function">
    <text evidence="11">FAD-dependent monooxygenase required for two non-consecutive steps during ubiquinone biosynthesis. Required for the C5-ring hydroxylation during ubiquinone biosynthesis by catalyzing the hydroxylation of 4-hydroxy-3-(all-trans-polyprenyl)benzoic acid to 3,4-dihydroxy-5-(all-trans-polyprenyl)benzoic acid. Also acts downstream of coq4, for the C1-hydroxylation during ubiquinone biosynthesis by catalyzing the hydroxylation of 2-methoxy-6-(all-trans-polyprenyl)phenol to 2-methoxy-6-(all-trans-polyprenyl)benzene-1,4-diol. The electrons required for the hydroxylation reaction are funneled indirectly to coq6 from NADPH via a ferredoxin/ferredoxin reductase system.</text>
</comment>
<dbReference type="InterPro" id="IPR010971">
    <property type="entry name" value="UbiH/COQ6"/>
</dbReference>
<dbReference type="InterPro" id="IPR018168">
    <property type="entry name" value="Ubi_Hdrlase_CS"/>
</dbReference>
<dbReference type="GO" id="GO:0106364">
    <property type="term" value="F:4-hydroxy-3-all-trans-polyprenylbenzoate oxygenase activity"/>
    <property type="evidence" value="ECO:0007669"/>
    <property type="project" value="UniProtKB-EC"/>
</dbReference>
<dbReference type="InterPro" id="IPR002938">
    <property type="entry name" value="FAD-bd"/>
</dbReference>
<dbReference type="PANTHER" id="PTHR43876">
    <property type="entry name" value="UBIQUINONE BIOSYNTHESIS MONOOXYGENASE COQ6, MITOCHONDRIAL"/>
    <property type="match status" value="1"/>
</dbReference>
<evidence type="ECO:0000256" key="10">
    <source>
        <dbReference type="ARBA" id="ARBA00023136"/>
    </source>
</evidence>
<keyword evidence="8 11" id="KW-0503">Monooxygenase</keyword>
<protein>
    <recommendedName>
        <fullName evidence="11">Ubiquinone biosynthesis monooxygenase COQ6, mitochondrial</fullName>
        <ecNumber evidence="11">1.14.15.45</ecNumber>
    </recommendedName>
    <alternativeName>
        <fullName evidence="11">2-methoxy-6-polyprenolphenol 4-hydroxylase</fullName>
        <ecNumber evidence="11">1.14.15.46</ecNumber>
    </alternativeName>
</protein>
<dbReference type="InterPro" id="IPR036188">
    <property type="entry name" value="FAD/NAD-bd_sf"/>
</dbReference>
<keyword evidence="4 11" id="KW-0831">Ubiquinone biosynthesis</keyword>
<dbReference type="GO" id="GO:0031314">
    <property type="term" value="C:extrinsic component of mitochondrial inner membrane"/>
    <property type="evidence" value="ECO:0007669"/>
    <property type="project" value="UniProtKB-UniRule"/>
</dbReference>
<dbReference type="PRINTS" id="PR00420">
    <property type="entry name" value="RNGMNOXGNASE"/>
</dbReference>
<evidence type="ECO:0000256" key="9">
    <source>
        <dbReference type="ARBA" id="ARBA00023128"/>
    </source>
</evidence>
<accession>A0A151ZF74</accession>
<evidence type="ECO:0000256" key="1">
    <source>
        <dbReference type="ARBA" id="ARBA00001974"/>
    </source>
</evidence>
<dbReference type="AlphaFoldDB" id="A0A151ZF74"/>
<keyword evidence="9 11" id="KW-0496">Mitochondrion</keyword>
<keyword evidence="5 11" id="KW-0999">Mitochondrion inner membrane</keyword>
<keyword evidence="14" id="KW-1185">Reference proteome</keyword>
<evidence type="ECO:0000256" key="5">
    <source>
        <dbReference type="ARBA" id="ARBA00022792"/>
    </source>
</evidence>
<comment type="pathway">
    <text evidence="11">Cofactor biosynthesis; ubiquinone biosynthesis.</text>
</comment>
<dbReference type="InterPro" id="IPR000689">
    <property type="entry name" value="UbQ_mOase_COQ6"/>
</dbReference>
<sequence>MFRLSKNIIQYTFKRQQRYYSTVNNVGSGNNKYDVVIVGGGLVGSTMACTLGSNESTSHLKVALIEASPHQPLYPLSEIPDIRTISFNNNSIQLFKQIGIWEDLESTKRIQSFNTVKVWDSSGFPGIDFDDSDSMGYIIENRIVTSSLLDKIKSNYKNIDIKQSMVKGIGREDDNGLPENYVQLSNDEKVFGKLIIGADGGNSVIKKELKIPSMGRNYNQKAVVCTIKLGDSVTPCTTLFQRFLPTGPIALLPLANNYANIIWSTNNLHANYLLSLKDEEFKDVLEQSFLKGLNTDQIGLLNHLFNLNPSGLSGQEIYMPPIEKVVSKRASFPLRLDHTQQYSSNENPGIVLIGDASHIVHPLAGQGVNLGLQDVQSLSAIIKDSVQSGHSISDPMMLKQYEQQRKAENLKMMASIDTLFNMFTNNSLPIVVLRNLGMSILNHIPLLKSLIIGVSKGVTPSTTPK</sequence>
<dbReference type="Gene3D" id="3.50.50.60">
    <property type="entry name" value="FAD/NAD(P)-binding domain"/>
    <property type="match status" value="2"/>
</dbReference>
<dbReference type="EC" id="1.14.15.45" evidence="11"/>
<dbReference type="EMBL" id="LODT01000029">
    <property type="protein sequence ID" value="KYQ92524.1"/>
    <property type="molecule type" value="Genomic_DNA"/>
</dbReference>
<keyword evidence="10 11" id="KW-0472">Membrane</keyword>
<dbReference type="InParanoid" id="A0A151ZF74"/>
<comment type="catalytic activity">
    <reaction evidence="11">
        <text>a 4-hydroxy-3-(all-trans-polyprenyl)benzoate + 2 reduced [2Fe-2S]-[ferredoxin] + O2 + 2 H(+) = a 3,4-dihydroxy-5-(all-trans-polyprenyl)benzoate + 2 oxidized [2Fe-2S]-[ferredoxin] + H2O</text>
        <dbReference type="Rhea" id="RHEA:81195"/>
        <dbReference type="Rhea" id="RHEA-COMP:9514"/>
        <dbReference type="Rhea" id="RHEA-COMP:10000"/>
        <dbReference type="Rhea" id="RHEA-COMP:10001"/>
        <dbReference type="Rhea" id="RHEA-COMP:10930"/>
        <dbReference type="ChEBI" id="CHEBI:15377"/>
        <dbReference type="ChEBI" id="CHEBI:15378"/>
        <dbReference type="ChEBI" id="CHEBI:15379"/>
        <dbReference type="ChEBI" id="CHEBI:33737"/>
        <dbReference type="ChEBI" id="CHEBI:33738"/>
        <dbReference type="ChEBI" id="CHEBI:64694"/>
        <dbReference type="ChEBI" id="CHEBI:78396"/>
        <dbReference type="EC" id="1.14.15.45"/>
    </reaction>
</comment>
<evidence type="ECO:0000256" key="6">
    <source>
        <dbReference type="ARBA" id="ARBA00022827"/>
    </source>
</evidence>
<dbReference type="HAMAP" id="MF_03193">
    <property type="entry name" value="COQ6_monooxygenase"/>
    <property type="match status" value="1"/>
</dbReference>
<dbReference type="FunFam" id="3.50.50.60:FF:000021">
    <property type="entry name" value="Ubiquinone biosynthesis monooxygenase COQ6"/>
    <property type="match status" value="1"/>
</dbReference>